<sequence>MDKASLTDIIKSAKGEEKADLVIKNCHVVNVFSSQIIKADIAIRDGVIAGIGSYSGKSEIDAAGAYAIPGLIESHIHIESSFVTPEEFGRMAVPLGTTTVIADPHEITNVCGLKGFFYMMEAAKNTALDIKFMVPSCVPATPFEDSGAVLNSEEIEKVINNPDVLGLGELMNYPGVLNCDDEVLNKILLAKKYNKIIDGHAPGVVGLDRQAYISCGVKTDHECSTIQEMQESLQNGMYVELRDGSACHDLENLIPGITKENSRRLLLCSDDRQPVTFHIKGDINNHLKLCVSKGIDPITAIQMGSLNAAECYRLYDRGALAPGLRADIVLVGDLKNFEAKKVFIQGELVAEDGKYLKEVKRASISDVSGSVKVAGFSRERLTVHLADKKSKCRVHVIEISPGSIVTKNSIEEVTTDEEGNFLHDPEKDISKIAVIERHHKSGNIGLGLLKNYGIKDGAIAITIAHDSHNIICVGTDDAQMETAVKALIEQKGGIVLVSKNKVIERLELPVAGLMSDRDADWVQEKLAKINQAAFEILGINREIEPVSTLCFMALPVIPEIKITDKGLFDVKEFKFIDILD</sequence>
<evidence type="ECO:0000259" key="9">
    <source>
        <dbReference type="Pfam" id="PF01979"/>
    </source>
</evidence>
<dbReference type="PANTHER" id="PTHR11113">
    <property type="entry name" value="N-ACETYLGLUCOSAMINE-6-PHOSPHATE DEACETYLASE"/>
    <property type="match status" value="1"/>
</dbReference>
<name>A0A7W8LMD4_9SPIR</name>
<dbReference type="InterPro" id="IPR006679">
    <property type="entry name" value="Adenine_deam"/>
</dbReference>
<dbReference type="Pfam" id="PF01979">
    <property type="entry name" value="Amidohydro_1"/>
    <property type="match status" value="1"/>
</dbReference>
<keyword evidence="3" id="KW-0479">Metal-binding</keyword>
<dbReference type="Gene3D" id="3.20.20.140">
    <property type="entry name" value="Metal-dependent hydrolases"/>
    <property type="match status" value="1"/>
</dbReference>
<feature type="domain" description="Adenine deaminase C-terminal" evidence="10">
    <location>
        <begin position="404"/>
        <end position="574"/>
    </location>
</feature>
<dbReference type="Pfam" id="PF00449">
    <property type="entry name" value="Urease_alpha"/>
    <property type="match status" value="1"/>
</dbReference>
<dbReference type="InterPro" id="IPR011059">
    <property type="entry name" value="Metal-dep_hydrolase_composite"/>
</dbReference>
<evidence type="ECO:0000256" key="6">
    <source>
        <dbReference type="ARBA" id="ARBA00047720"/>
    </source>
</evidence>
<protein>
    <recommendedName>
        <fullName evidence="2 7">Adenine deaminase</fullName>
        <shortName evidence="7">Adenase</shortName>
        <shortName evidence="7">Adenine aminase</shortName>
        <ecNumber evidence="2 7">3.5.4.2</ecNumber>
    </recommendedName>
</protein>
<comment type="caution">
    <text evidence="11">The sequence shown here is derived from an EMBL/GenBank/DDBJ whole genome shotgun (WGS) entry which is preliminary data.</text>
</comment>
<dbReference type="SUPFAM" id="SSF51556">
    <property type="entry name" value="Metallo-dependent hydrolases"/>
    <property type="match status" value="1"/>
</dbReference>
<dbReference type="HAMAP" id="MF_01518">
    <property type="entry name" value="Adenine_deamin"/>
    <property type="match status" value="1"/>
</dbReference>
<dbReference type="NCBIfam" id="TIGR01178">
    <property type="entry name" value="ade"/>
    <property type="match status" value="1"/>
</dbReference>
<keyword evidence="4 7" id="KW-0378">Hydrolase</keyword>
<accession>A0A7W8LMD4</accession>
<dbReference type="EC" id="3.5.4.2" evidence="2 7"/>
<dbReference type="GO" id="GO:0046872">
    <property type="term" value="F:metal ion binding"/>
    <property type="evidence" value="ECO:0007669"/>
    <property type="project" value="UniProtKB-KW"/>
</dbReference>
<reference evidence="11 12" key="1">
    <citation type="submission" date="2020-08" db="EMBL/GenBank/DDBJ databases">
        <title>Genomic Encyclopedia of Type Strains, Phase IV (KMG-IV): sequencing the most valuable type-strain genomes for metagenomic binning, comparative biology and taxonomic classification.</title>
        <authorList>
            <person name="Goeker M."/>
        </authorList>
    </citation>
    <scope>NUCLEOTIDE SEQUENCE [LARGE SCALE GENOMIC DNA]</scope>
    <source>
        <strain evidence="11 12">DSM 103462</strain>
    </source>
</reference>
<evidence type="ECO:0000313" key="12">
    <source>
        <dbReference type="Proteomes" id="UP000518887"/>
    </source>
</evidence>
<evidence type="ECO:0000256" key="5">
    <source>
        <dbReference type="ARBA" id="ARBA00023211"/>
    </source>
</evidence>
<dbReference type="AlphaFoldDB" id="A0A7W8LMD4"/>
<dbReference type="RefSeq" id="WP_184659621.1">
    <property type="nucleotide sequence ID" value="NZ_CP031518.1"/>
</dbReference>
<dbReference type="InterPro" id="IPR006680">
    <property type="entry name" value="Amidohydro-rel"/>
</dbReference>
<organism evidence="11 12">
    <name type="scientific">Treponema ruminis</name>
    <dbReference type="NCBI Taxonomy" id="744515"/>
    <lineage>
        <taxon>Bacteria</taxon>
        <taxon>Pseudomonadati</taxon>
        <taxon>Spirochaetota</taxon>
        <taxon>Spirochaetia</taxon>
        <taxon>Spirochaetales</taxon>
        <taxon>Treponemataceae</taxon>
        <taxon>Treponema</taxon>
    </lineage>
</organism>
<feature type="domain" description="Urease alpha-subunit N-terminal" evidence="8">
    <location>
        <begin position="13"/>
        <end position="53"/>
    </location>
</feature>
<evidence type="ECO:0000313" key="11">
    <source>
        <dbReference type="EMBL" id="MBB5226399.1"/>
    </source>
</evidence>
<dbReference type="InterPro" id="IPR011612">
    <property type="entry name" value="Urease_alpha_N_dom"/>
</dbReference>
<evidence type="ECO:0000256" key="1">
    <source>
        <dbReference type="ARBA" id="ARBA00006773"/>
    </source>
</evidence>
<dbReference type="PANTHER" id="PTHR11113:SF2">
    <property type="entry name" value="ADENINE DEAMINASE"/>
    <property type="match status" value="1"/>
</dbReference>
<evidence type="ECO:0000256" key="7">
    <source>
        <dbReference type="HAMAP-Rule" id="MF_01518"/>
    </source>
</evidence>
<feature type="domain" description="Amidohydrolase-related" evidence="9">
    <location>
        <begin position="67"/>
        <end position="349"/>
    </location>
</feature>
<evidence type="ECO:0000256" key="3">
    <source>
        <dbReference type="ARBA" id="ARBA00022723"/>
    </source>
</evidence>
<dbReference type="Pfam" id="PF13382">
    <property type="entry name" value="Adenine_deam_C"/>
    <property type="match status" value="1"/>
</dbReference>
<evidence type="ECO:0000259" key="10">
    <source>
        <dbReference type="Pfam" id="PF13382"/>
    </source>
</evidence>
<dbReference type="InterPro" id="IPR032466">
    <property type="entry name" value="Metal_Hydrolase"/>
</dbReference>
<comment type="cofactor">
    <cofactor evidence="7">
        <name>Mn(2+)</name>
        <dbReference type="ChEBI" id="CHEBI:29035"/>
    </cofactor>
</comment>
<keyword evidence="5 7" id="KW-0464">Manganese</keyword>
<dbReference type="Gene3D" id="2.30.40.10">
    <property type="entry name" value="Urease, subunit C, domain 1"/>
    <property type="match status" value="1"/>
</dbReference>
<evidence type="ECO:0000259" key="8">
    <source>
        <dbReference type="Pfam" id="PF00449"/>
    </source>
</evidence>
<dbReference type="GO" id="GO:0000034">
    <property type="term" value="F:adenine deaminase activity"/>
    <property type="evidence" value="ECO:0007669"/>
    <property type="project" value="UniProtKB-UniRule"/>
</dbReference>
<dbReference type="GO" id="GO:0006146">
    <property type="term" value="P:adenine catabolic process"/>
    <property type="evidence" value="ECO:0007669"/>
    <property type="project" value="InterPro"/>
</dbReference>
<dbReference type="Proteomes" id="UP000518887">
    <property type="component" value="Unassembled WGS sequence"/>
</dbReference>
<comment type="similarity">
    <text evidence="1 7">Belongs to the metallo-dependent hydrolases superfamily. Adenine deaminase family.</text>
</comment>
<dbReference type="InterPro" id="IPR026912">
    <property type="entry name" value="Adenine_deam_C"/>
</dbReference>
<proteinExistence type="inferred from homology"/>
<evidence type="ECO:0000256" key="2">
    <source>
        <dbReference type="ARBA" id="ARBA00012782"/>
    </source>
</evidence>
<keyword evidence="12" id="KW-1185">Reference proteome</keyword>
<dbReference type="SUPFAM" id="SSF51338">
    <property type="entry name" value="Composite domain of metallo-dependent hydrolases"/>
    <property type="match status" value="1"/>
</dbReference>
<dbReference type="EMBL" id="JACHFQ010000005">
    <property type="protein sequence ID" value="MBB5226399.1"/>
    <property type="molecule type" value="Genomic_DNA"/>
</dbReference>
<gene>
    <name evidence="7" type="primary">ade</name>
    <name evidence="11" type="ORF">HNP76_001772</name>
</gene>
<dbReference type="CDD" id="cd01295">
    <property type="entry name" value="AdeC"/>
    <property type="match status" value="1"/>
</dbReference>
<evidence type="ECO:0000256" key="4">
    <source>
        <dbReference type="ARBA" id="ARBA00022801"/>
    </source>
</evidence>
<comment type="catalytic activity">
    <reaction evidence="6 7">
        <text>adenine + H2O + H(+) = hypoxanthine + NH4(+)</text>
        <dbReference type="Rhea" id="RHEA:23688"/>
        <dbReference type="ChEBI" id="CHEBI:15377"/>
        <dbReference type="ChEBI" id="CHEBI:15378"/>
        <dbReference type="ChEBI" id="CHEBI:16708"/>
        <dbReference type="ChEBI" id="CHEBI:17368"/>
        <dbReference type="ChEBI" id="CHEBI:28938"/>
        <dbReference type="EC" id="3.5.4.2"/>
    </reaction>
</comment>